<evidence type="ECO:0000256" key="1">
    <source>
        <dbReference type="ARBA" id="ARBA00023002"/>
    </source>
</evidence>
<proteinExistence type="predicted"/>
<name>A0A5N5SVQ0_9CRUS</name>
<dbReference type="AlphaFoldDB" id="A0A5N5SVQ0"/>
<keyword evidence="3" id="KW-1185">Reference proteome</keyword>
<protein>
    <recommendedName>
        <fullName evidence="4">Retinol dehydrogenase 14</fullName>
    </recommendedName>
</protein>
<evidence type="ECO:0000313" key="2">
    <source>
        <dbReference type="EMBL" id="KAB7497998.1"/>
    </source>
</evidence>
<dbReference type="Proteomes" id="UP000326759">
    <property type="component" value="Unassembled WGS sequence"/>
</dbReference>
<evidence type="ECO:0008006" key="4">
    <source>
        <dbReference type="Google" id="ProtNLM"/>
    </source>
</evidence>
<dbReference type="InterPro" id="IPR036291">
    <property type="entry name" value="NAD(P)-bd_dom_sf"/>
</dbReference>
<organism evidence="2 3">
    <name type="scientific">Armadillidium nasatum</name>
    <dbReference type="NCBI Taxonomy" id="96803"/>
    <lineage>
        <taxon>Eukaryota</taxon>
        <taxon>Metazoa</taxon>
        <taxon>Ecdysozoa</taxon>
        <taxon>Arthropoda</taxon>
        <taxon>Crustacea</taxon>
        <taxon>Multicrustacea</taxon>
        <taxon>Malacostraca</taxon>
        <taxon>Eumalacostraca</taxon>
        <taxon>Peracarida</taxon>
        <taxon>Isopoda</taxon>
        <taxon>Oniscidea</taxon>
        <taxon>Crinocheta</taxon>
        <taxon>Armadillidiidae</taxon>
        <taxon>Armadillidium</taxon>
    </lineage>
</organism>
<evidence type="ECO:0000313" key="3">
    <source>
        <dbReference type="Proteomes" id="UP000326759"/>
    </source>
</evidence>
<dbReference type="OrthoDB" id="191139at2759"/>
<dbReference type="SUPFAM" id="SSF51735">
    <property type="entry name" value="NAD(P)-binding Rossmann-fold domains"/>
    <property type="match status" value="1"/>
</dbReference>
<comment type="caution">
    <text evidence="2">The sequence shown here is derived from an EMBL/GenBank/DDBJ whole genome shotgun (WGS) entry which is preliminary data.</text>
</comment>
<dbReference type="EMBL" id="SEYY01019680">
    <property type="protein sequence ID" value="KAB7497998.1"/>
    <property type="molecule type" value="Genomic_DNA"/>
</dbReference>
<reference evidence="2 3" key="1">
    <citation type="journal article" date="2019" name="PLoS Biol.">
        <title>Sex chromosomes control vertical transmission of feminizing Wolbachia symbionts in an isopod.</title>
        <authorList>
            <person name="Becking T."/>
            <person name="Chebbi M.A."/>
            <person name="Giraud I."/>
            <person name="Moumen B."/>
            <person name="Laverre T."/>
            <person name="Caubet Y."/>
            <person name="Peccoud J."/>
            <person name="Gilbert C."/>
            <person name="Cordaux R."/>
        </authorList>
    </citation>
    <scope>NUCLEOTIDE SEQUENCE [LARGE SCALE GENOMIC DNA]</scope>
    <source>
        <strain evidence="2">ANa2</strain>
        <tissue evidence="2">Whole body excluding digestive tract and cuticle</tissue>
    </source>
</reference>
<keyword evidence="1" id="KW-0560">Oxidoreductase</keyword>
<dbReference type="Gene3D" id="3.40.50.720">
    <property type="entry name" value="NAD(P)-binding Rossmann-like Domain"/>
    <property type="match status" value="1"/>
</dbReference>
<sequence length="140" mass="16133">MHFKNRTYKFMKSYSQSKLCNVLFTNELARLLDQKGIKNVTVNSLHPGAVKTEIVKNSGILWMEIIAIISKFVYKSAKLGAQTTNPFGCFGRRREKSQEEYFVDCKIAPTSDLAKNENLARKVWQISEKEVGLTEKEKYF</sequence>
<dbReference type="PANTHER" id="PTHR43157">
    <property type="entry name" value="PHOSPHATIDYLINOSITOL-GLYCAN BIOSYNTHESIS CLASS F PROTEIN-RELATED"/>
    <property type="match status" value="1"/>
</dbReference>
<dbReference type="PANTHER" id="PTHR43157:SF31">
    <property type="entry name" value="PHOSPHATIDYLINOSITOL-GLYCAN BIOSYNTHESIS CLASS F PROTEIN"/>
    <property type="match status" value="1"/>
</dbReference>
<accession>A0A5N5SVQ0</accession>
<dbReference type="GO" id="GO:0016491">
    <property type="term" value="F:oxidoreductase activity"/>
    <property type="evidence" value="ECO:0007669"/>
    <property type="project" value="UniProtKB-KW"/>
</dbReference>
<gene>
    <name evidence="2" type="ORF">Anas_00091</name>
</gene>